<evidence type="ECO:0000256" key="1">
    <source>
        <dbReference type="SAM" id="MobiDB-lite"/>
    </source>
</evidence>
<comment type="caution">
    <text evidence="2">The sequence shown here is derived from an EMBL/GenBank/DDBJ whole genome shotgun (WGS) entry which is preliminary data.</text>
</comment>
<sequence>MLVDTGSWVDILYISTFDKLQLPRSLIQPLSTQLTGFTGHSINTMGVVPLDLTVGSGLKAITINAHFTVVDIEDQSYNGLIGVGGIQRKRTRENHLEINSVKVEGEEKDNSPKERESKKKKLCHMRRKW</sequence>
<evidence type="ECO:0000313" key="2">
    <source>
        <dbReference type="EMBL" id="GAA0157827.1"/>
    </source>
</evidence>
<dbReference type="Gene3D" id="2.40.70.10">
    <property type="entry name" value="Acid Proteases"/>
    <property type="match status" value="1"/>
</dbReference>
<protein>
    <recommendedName>
        <fullName evidence="4">Peptidase A2 domain-containing protein</fullName>
    </recommendedName>
</protein>
<proteinExistence type="predicted"/>
<evidence type="ECO:0008006" key="4">
    <source>
        <dbReference type="Google" id="ProtNLM"/>
    </source>
</evidence>
<dbReference type="Proteomes" id="UP001454036">
    <property type="component" value="Unassembled WGS sequence"/>
</dbReference>
<evidence type="ECO:0000313" key="3">
    <source>
        <dbReference type="Proteomes" id="UP001454036"/>
    </source>
</evidence>
<feature type="region of interest" description="Disordered" evidence="1">
    <location>
        <begin position="101"/>
        <end position="129"/>
    </location>
</feature>
<dbReference type="InterPro" id="IPR021109">
    <property type="entry name" value="Peptidase_aspartic_dom_sf"/>
</dbReference>
<feature type="compositionally biased region" description="Basic and acidic residues" evidence="1">
    <location>
        <begin position="103"/>
        <end position="117"/>
    </location>
</feature>
<feature type="compositionally biased region" description="Basic residues" evidence="1">
    <location>
        <begin position="118"/>
        <end position="129"/>
    </location>
</feature>
<keyword evidence="3" id="KW-1185">Reference proteome</keyword>
<organism evidence="2 3">
    <name type="scientific">Lithospermum erythrorhizon</name>
    <name type="common">Purple gromwell</name>
    <name type="synonym">Lithospermum officinale var. erythrorhizon</name>
    <dbReference type="NCBI Taxonomy" id="34254"/>
    <lineage>
        <taxon>Eukaryota</taxon>
        <taxon>Viridiplantae</taxon>
        <taxon>Streptophyta</taxon>
        <taxon>Embryophyta</taxon>
        <taxon>Tracheophyta</taxon>
        <taxon>Spermatophyta</taxon>
        <taxon>Magnoliopsida</taxon>
        <taxon>eudicotyledons</taxon>
        <taxon>Gunneridae</taxon>
        <taxon>Pentapetalae</taxon>
        <taxon>asterids</taxon>
        <taxon>lamiids</taxon>
        <taxon>Boraginales</taxon>
        <taxon>Boraginaceae</taxon>
        <taxon>Boraginoideae</taxon>
        <taxon>Lithospermeae</taxon>
        <taxon>Lithospermum</taxon>
    </lineage>
</organism>
<dbReference type="AlphaFoldDB" id="A0AAV3Q6G8"/>
<reference evidence="2 3" key="1">
    <citation type="submission" date="2024-01" db="EMBL/GenBank/DDBJ databases">
        <title>The complete chloroplast genome sequence of Lithospermum erythrorhizon: insights into the phylogenetic relationship among Boraginaceae species and the maternal lineages of purple gromwells.</title>
        <authorList>
            <person name="Okada T."/>
            <person name="Watanabe K."/>
        </authorList>
    </citation>
    <scope>NUCLEOTIDE SEQUENCE [LARGE SCALE GENOMIC DNA]</scope>
</reference>
<accession>A0AAV3Q6G8</accession>
<name>A0AAV3Q6G8_LITER</name>
<gene>
    <name evidence="2" type="ORF">LIER_15008</name>
</gene>
<dbReference type="EMBL" id="BAABME010003195">
    <property type="protein sequence ID" value="GAA0157827.1"/>
    <property type="molecule type" value="Genomic_DNA"/>
</dbReference>